<evidence type="ECO:0000313" key="12">
    <source>
        <dbReference type="EMBL" id="MBF0635902.1"/>
    </source>
</evidence>
<dbReference type="Proteomes" id="UP000619838">
    <property type="component" value="Unassembled WGS sequence"/>
</dbReference>
<evidence type="ECO:0000313" key="13">
    <source>
        <dbReference type="Proteomes" id="UP000619838"/>
    </source>
</evidence>
<evidence type="ECO:0000256" key="2">
    <source>
        <dbReference type="ARBA" id="ARBA00002933"/>
    </source>
</evidence>
<keyword evidence="13" id="KW-1185">Reference proteome</keyword>
<gene>
    <name evidence="12" type="ORF">INT08_01715</name>
</gene>
<keyword evidence="5" id="KW-0227">DNA damage</keyword>
<dbReference type="PANTHER" id="PTHR42944:SF1">
    <property type="entry name" value="ADENINE DNA GLYCOSYLASE"/>
    <property type="match status" value="1"/>
</dbReference>
<dbReference type="Pfam" id="PF00730">
    <property type="entry name" value="HhH-GPD"/>
    <property type="match status" value="1"/>
</dbReference>
<dbReference type="SUPFAM" id="SSF48150">
    <property type="entry name" value="DNA-glycosylase"/>
    <property type="match status" value="1"/>
</dbReference>
<dbReference type="CDD" id="cd00056">
    <property type="entry name" value="ENDO3c"/>
    <property type="match status" value="1"/>
</dbReference>
<comment type="similarity">
    <text evidence="3">Belongs to the Nth/MutY family.</text>
</comment>
<evidence type="ECO:0000259" key="11">
    <source>
        <dbReference type="SMART" id="SM00478"/>
    </source>
</evidence>
<evidence type="ECO:0000256" key="9">
    <source>
        <dbReference type="ARBA" id="ARBA00023204"/>
    </source>
</evidence>
<dbReference type="InterPro" id="IPR023170">
    <property type="entry name" value="HhH_base_excis_C"/>
</dbReference>
<dbReference type="InterPro" id="IPR003265">
    <property type="entry name" value="HhH-GPD_domain"/>
</dbReference>
<reference evidence="12 13" key="1">
    <citation type="journal article" date="2020" name="Microorganisms">
        <title>Simultaneous Genome Sequencing of Prosthecochloris ethylica and Desulfuromonas acetoxidans within a Syntrophic Mixture Reveals Unique Pili and Protein Interactions.</title>
        <authorList>
            <person name="Kyndt J.A."/>
            <person name="Van Beeumen J.J."/>
            <person name="Meyer T.E."/>
        </authorList>
    </citation>
    <scope>NUCLEOTIDE SEQUENCE [LARGE SCALE GENOMIC DNA]</scope>
    <source>
        <strain evidence="12 13">N3</strain>
    </source>
</reference>
<comment type="caution">
    <text evidence="12">The sequence shown here is derived from an EMBL/GenBank/DDBJ whole genome shotgun (WGS) entry which is preliminary data.</text>
</comment>
<sequence length="277" mass="31535">MKRIPPDDIDMLQHKVLSFYREHGRVYPWRKTTDRYAVMVSEIMLQQTQADRVVGKYLAWMERYPDPASLAASSLKEVLCLWSGLGYNARGERLQRAADIILRDFDGQVPGDPELLMTLPGIGPYTSRSIPVFADNMDIAAVDTNIRRILIVELGLDESTGPKQLMDVARAVLPAGRSREWHNALMDYGALVLTARRTGIRPVTRQSRFEGSRRWYRSRILRDLLEHDGGMTTEEISARYADCPYDLDGLLDELEKDRLIEQEALPDDGGVMVRVRA</sequence>
<dbReference type="InterPro" id="IPR011257">
    <property type="entry name" value="DNA_glycosylase"/>
</dbReference>
<dbReference type="Gene3D" id="1.10.1670.10">
    <property type="entry name" value="Helix-hairpin-Helix base-excision DNA repair enzymes (C-terminal)"/>
    <property type="match status" value="1"/>
</dbReference>
<name>A0ABR9XPU2_9CHLB</name>
<evidence type="ECO:0000256" key="3">
    <source>
        <dbReference type="ARBA" id="ARBA00008343"/>
    </source>
</evidence>
<evidence type="ECO:0000256" key="5">
    <source>
        <dbReference type="ARBA" id="ARBA00022763"/>
    </source>
</evidence>
<dbReference type="RefSeq" id="WP_114607019.1">
    <property type="nucleotide sequence ID" value="NZ_JABVZQ010000004.1"/>
</dbReference>
<evidence type="ECO:0000256" key="10">
    <source>
        <dbReference type="ARBA" id="ARBA00023295"/>
    </source>
</evidence>
<evidence type="ECO:0000256" key="1">
    <source>
        <dbReference type="ARBA" id="ARBA00001966"/>
    </source>
</evidence>
<dbReference type="EMBL" id="JADGII010000002">
    <property type="protein sequence ID" value="MBF0635902.1"/>
    <property type="molecule type" value="Genomic_DNA"/>
</dbReference>
<evidence type="ECO:0000256" key="6">
    <source>
        <dbReference type="ARBA" id="ARBA00022801"/>
    </source>
</evidence>
<keyword evidence="4" id="KW-0479">Metal-binding</keyword>
<protein>
    <submittedName>
        <fullName evidence="12">Fe-S cluster assembly protein HesB</fullName>
    </submittedName>
</protein>
<organism evidence="12 13">
    <name type="scientific">Prosthecochloris ethylica</name>
    <dbReference type="NCBI Taxonomy" id="2743976"/>
    <lineage>
        <taxon>Bacteria</taxon>
        <taxon>Pseudomonadati</taxon>
        <taxon>Chlorobiota</taxon>
        <taxon>Chlorobiia</taxon>
        <taxon>Chlorobiales</taxon>
        <taxon>Chlorobiaceae</taxon>
        <taxon>Prosthecochloris</taxon>
    </lineage>
</organism>
<keyword evidence="9" id="KW-0234">DNA repair</keyword>
<evidence type="ECO:0000256" key="4">
    <source>
        <dbReference type="ARBA" id="ARBA00022723"/>
    </source>
</evidence>
<dbReference type="Gene3D" id="1.10.340.30">
    <property type="entry name" value="Hypothetical protein, domain 2"/>
    <property type="match status" value="1"/>
</dbReference>
<dbReference type="SMART" id="SM00478">
    <property type="entry name" value="ENDO3c"/>
    <property type="match status" value="1"/>
</dbReference>
<comment type="cofactor">
    <cofactor evidence="1">
        <name>[4Fe-4S] cluster</name>
        <dbReference type="ChEBI" id="CHEBI:49883"/>
    </cofactor>
</comment>
<accession>A0ABR9XPU2</accession>
<evidence type="ECO:0000256" key="8">
    <source>
        <dbReference type="ARBA" id="ARBA00023014"/>
    </source>
</evidence>
<keyword evidence="6" id="KW-0378">Hydrolase</keyword>
<keyword evidence="8" id="KW-0411">Iron-sulfur</keyword>
<keyword evidence="10" id="KW-0326">Glycosidase</keyword>
<comment type="function">
    <text evidence="2">Adenine glycosylase active on G-A mispairs. MutY also corrects error-prone DNA synthesis past GO lesions which are due to the oxidatively damaged form of guanine: 7,8-dihydro-8-oxoguanine (8-oxo-dGTP).</text>
</comment>
<keyword evidence="7" id="KW-0408">Iron</keyword>
<dbReference type="PANTHER" id="PTHR42944">
    <property type="entry name" value="ADENINE DNA GLYCOSYLASE"/>
    <property type="match status" value="1"/>
</dbReference>
<proteinExistence type="inferred from homology"/>
<feature type="domain" description="HhH-GPD" evidence="11">
    <location>
        <begin position="44"/>
        <end position="191"/>
    </location>
</feature>
<dbReference type="InterPro" id="IPR044298">
    <property type="entry name" value="MIG/MutY"/>
</dbReference>
<evidence type="ECO:0000256" key="7">
    <source>
        <dbReference type="ARBA" id="ARBA00023004"/>
    </source>
</evidence>